<dbReference type="EMBL" id="MGHH01000014">
    <property type="protein sequence ID" value="OGM63976.1"/>
    <property type="molecule type" value="Genomic_DNA"/>
</dbReference>
<gene>
    <name evidence="2" type="ORF">A2893_00510</name>
</gene>
<reference evidence="2 3" key="1">
    <citation type="journal article" date="2016" name="Nat. Commun.">
        <title>Thousands of microbial genomes shed light on interconnected biogeochemical processes in an aquifer system.</title>
        <authorList>
            <person name="Anantharaman K."/>
            <person name="Brown C.T."/>
            <person name="Hug L.A."/>
            <person name="Sharon I."/>
            <person name="Castelle C.J."/>
            <person name="Probst A.J."/>
            <person name="Thomas B.C."/>
            <person name="Singh A."/>
            <person name="Wilkins M.J."/>
            <person name="Karaoz U."/>
            <person name="Brodie E.L."/>
            <person name="Williams K.H."/>
            <person name="Hubbard S.S."/>
            <person name="Banfield J.F."/>
        </authorList>
    </citation>
    <scope>NUCLEOTIDE SEQUENCE [LARGE SCALE GENOMIC DNA]</scope>
</reference>
<keyword evidence="1" id="KW-1133">Transmembrane helix</keyword>
<feature type="transmembrane region" description="Helical" evidence="1">
    <location>
        <begin position="92"/>
        <end position="113"/>
    </location>
</feature>
<proteinExistence type="predicted"/>
<dbReference type="Pfam" id="PF18895">
    <property type="entry name" value="T4SS_pilin"/>
    <property type="match status" value="1"/>
</dbReference>
<keyword evidence="1" id="KW-0472">Membrane</keyword>
<feature type="transmembrane region" description="Helical" evidence="1">
    <location>
        <begin position="52"/>
        <end position="71"/>
    </location>
</feature>
<evidence type="ECO:0000313" key="2">
    <source>
        <dbReference type="EMBL" id="OGM63976.1"/>
    </source>
</evidence>
<evidence type="ECO:0000313" key="3">
    <source>
        <dbReference type="Proteomes" id="UP000176725"/>
    </source>
</evidence>
<dbReference type="Proteomes" id="UP000176725">
    <property type="component" value="Unassembled WGS sequence"/>
</dbReference>
<comment type="caution">
    <text evidence="2">The sequence shown here is derived from an EMBL/GenBank/DDBJ whole genome shotgun (WGS) entry which is preliminary data.</text>
</comment>
<organism evidence="2 3">
    <name type="scientific">Candidatus Woesebacteria bacterium RIFCSPLOWO2_01_FULL_39_25</name>
    <dbReference type="NCBI Taxonomy" id="1802521"/>
    <lineage>
        <taxon>Bacteria</taxon>
        <taxon>Candidatus Woeseibacteriota</taxon>
    </lineage>
</organism>
<dbReference type="InterPro" id="IPR043993">
    <property type="entry name" value="T4SS_pilin"/>
</dbReference>
<sequence>MLFLIVLTIITSIFPQTVHAQVPSAGIDFSNLMGTAIFRLRNFTIGRIIQELLPYVFGLAGFLILLFIILGGFQILTSQNDPKALAAGQQKIYNAIVGFIIVFVSFWLVQLVARILDLPPIIDIFG</sequence>
<dbReference type="STRING" id="1802521.A2893_00510"/>
<keyword evidence="1" id="KW-0812">Transmembrane</keyword>
<accession>A0A1F8BIT2</accession>
<name>A0A1F8BIT2_9BACT</name>
<protein>
    <submittedName>
        <fullName evidence="2">Uncharacterized protein</fullName>
    </submittedName>
</protein>
<evidence type="ECO:0000256" key="1">
    <source>
        <dbReference type="SAM" id="Phobius"/>
    </source>
</evidence>
<dbReference type="AlphaFoldDB" id="A0A1F8BIT2"/>